<evidence type="ECO:0000256" key="1">
    <source>
        <dbReference type="ARBA" id="ARBA00006479"/>
    </source>
</evidence>
<sequence>MKEYTAFDIGGSFIKYGIVTENGDLREQDKMETPDSFEVLIQRITDIVHRHPDSTGIAVSAPGAVSDEGIIYGISALRYLHGPNIKHRLEEKTGLPVLIENDGNCAGAAEIWQGTAQGKKDVLTVVIGTGIGGTVIKEGRTHKGANLHGGEFGFMLLGNPDTGRLESWSQLAATRALTRYAEREKGVEADTLTGEQVFELADEGDPVCVKAVDRFYRFLALGLYNLQYIYDPELILIGGGVSAREELVRCINEKLDDLLREAPVGTIRPALDVCHFRQYANLLGAVYRFIQNTPASWMNNM</sequence>
<dbReference type="PANTHER" id="PTHR18964">
    <property type="entry name" value="ROK (REPRESSOR, ORF, KINASE) FAMILY"/>
    <property type="match status" value="1"/>
</dbReference>
<dbReference type="SUPFAM" id="SSF53067">
    <property type="entry name" value="Actin-like ATPase domain"/>
    <property type="match status" value="1"/>
</dbReference>
<dbReference type="RefSeq" id="WP_380712978.1">
    <property type="nucleotide sequence ID" value="NZ_JBHUML010000002.1"/>
</dbReference>
<dbReference type="EMBL" id="JBHUML010000002">
    <property type="protein sequence ID" value="MFD2705743.1"/>
    <property type="molecule type" value="Genomic_DNA"/>
</dbReference>
<keyword evidence="3" id="KW-1185">Reference proteome</keyword>
<dbReference type="Pfam" id="PF00480">
    <property type="entry name" value="ROK"/>
    <property type="match status" value="1"/>
</dbReference>
<dbReference type="PANTHER" id="PTHR18964:SF170">
    <property type="entry name" value="SUGAR KINASE"/>
    <property type="match status" value="1"/>
</dbReference>
<dbReference type="CDD" id="cd24152">
    <property type="entry name" value="ASKHA_NBD_ROK-like"/>
    <property type="match status" value="1"/>
</dbReference>
<dbReference type="InterPro" id="IPR043129">
    <property type="entry name" value="ATPase_NBD"/>
</dbReference>
<name>A0ABW5T2F9_9BACI</name>
<reference evidence="3" key="1">
    <citation type="journal article" date="2019" name="Int. J. Syst. Evol. Microbiol.">
        <title>The Global Catalogue of Microorganisms (GCM) 10K type strain sequencing project: providing services to taxonomists for standard genome sequencing and annotation.</title>
        <authorList>
            <consortium name="The Broad Institute Genomics Platform"/>
            <consortium name="The Broad Institute Genome Sequencing Center for Infectious Disease"/>
            <person name="Wu L."/>
            <person name="Ma J."/>
        </authorList>
    </citation>
    <scope>NUCLEOTIDE SEQUENCE [LARGE SCALE GENOMIC DNA]</scope>
    <source>
        <strain evidence="3">KCTC 33792</strain>
    </source>
</reference>
<organism evidence="2 3">
    <name type="scientific">Salibacterium lacus</name>
    <dbReference type="NCBI Taxonomy" id="1898109"/>
    <lineage>
        <taxon>Bacteria</taxon>
        <taxon>Bacillati</taxon>
        <taxon>Bacillota</taxon>
        <taxon>Bacilli</taxon>
        <taxon>Bacillales</taxon>
        <taxon>Bacillaceae</taxon>
    </lineage>
</organism>
<evidence type="ECO:0000313" key="2">
    <source>
        <dbReference type="EMBL" id="MFD2705743.1"/>
    </source>
</evidence>
<proteinExistence type="inferred from homology"/>
<protein>
    <submittedName>
        <fullName evidence="2">ROK family protein</fullName>
    </submittedName>
</protein>
<comment type="similarity">
    <text evidence="1">Belongs to the ROK (NagC/XylR) family.</text>
</comment>
<gene>
    <name evidence="2" type="ORF">ACFSUB_09690</name>
</gene>
<comment type="caution">
    <text evidence="2">The sequence shown here is derived from an EMBL/GenBank/DDBJ whole genome shotgun (WGS) entry which is preliminary data.</text>
</comment>
<dbReference type="Proteomes" id="UP001597520">
    <property type="component" value="Unassembled WGS sequence"/>
</dbReference>
<dbReference type="Gene3D" id="3.30.420.40">
    <property type="match status" value="2"/>
</dbReference>
<dbReference type="InterPro" id="IPR000600">
    <property type="entry name" value="ROK"/>
</dbReference>
<evidence type="ECO:0000313" key="3">
    <source>
        <dbReference type="Proteomes" id="UP001597520"/>
    </source>
</evidence>
<accession>A0ABW5T2F9</accession>